<gene>
    <name evidence="8" type="ORF">G3R41_12180</name>
    <name evidence="7" type="ORF">GCU67_11525</name>
</gene>
<protein>
    <submittedName>
        <fullName evidence="8">GtrA family protein</fullName>
    </submittedName>
</protein>
<organism evidence="8 10">
    <name type="scientific">Modestobacter muralis</name>
    <dbReference type="NCBI Taxonomy" id="1608614"/>
    <lineage>
        <taxon>Bacteria</taxon>
        <taxon>Bacillati</taxon>
        <taxon>Actinomycetota</taxon>
        <taxon>Actinomycetes</taxon>
        <taxon>Geodermatophilales</taxon>
        <taxon>Geodermatophilaceae</taxon>
        <taxon>Modestobacter</taxon>
    </lineage>
</organism>
<evidence type="ECO:0000256" key="3">
    <source>
        <dbReference type="ARBA" id="ARBA00022989"/>
    </source>
</evidence>
<dbReference type="Proteomes" id="UP000468828">
    <property type="component" value="Unassembled WGS sequence"/>
</dbReference>
<comment type="subcellular location">
    <subcellularLocation>
        <location evidence="1">Membrane</location>
        <topology evidence="1">Multi-pass membrane protein</topology>
    </subcellularLocation>
</comment>
<evidence type="ECO:0000313" key="7">
    <source>
        <dbReference type="EMBL" id="NEK94795.1"/>
    </source>
</evidence>
<proteinExistence type="predicted"/>
<dbReference type="EMBL" id="JAAGWH010000032">
    <property type="protein sequence ID" value="NEK94795.1"/>
    <property type="molecule type" value="Genomic_DNA"/>
</dbReference>
<comment type="caution">
    <text evidence="8">The sequence shown here is derived from an EMBL/GenBank/DDBJ whole genome shotgun (WGS) entry which is preliminary data.</text>
</comment>
<evidence type="ECO:0000313" key="10">
    <source>
        <dbReference type="Proteomes" id="UP000471152"/>
    </source>
</evidence>
<evidence type="ECO:0000256" key="4">
    <source>
        <dbReference type="ARBA" id="ARBA00023136"/>
    </source>
</evidence>
<reference evidence="8 10" key="2">
    <citation type="submission" date="2020-02" db="EMBL/GenBank/DDBJ databases">
        <title>The WGS of Modestobacter muralis DSM 100205.</title>
        <authorList>
            <person name="Jiang Z."/>
        </authorList>
    </citation>
    <scope>NUCLEOTIDE SEQUENCE [LARGE SCALE GENOMIC DNA]</scope>
    <source>
        <strain evidence="8 10">DSM 100205</strain>
    </source>
</reference>
<feature type="domain" description="GtrA/DPMS transmembrane" evidence="6">
    <location>
        <begin position="4"/>
        <end position="93"/>
    </location>
</feature>
<name>A0A6P0H943_9ACTN</name>
<accession>A0A6P0H943</accession>
<dbReference type="EMBL" id="JAAGWB010000034">
    <property type="protein sequence ID" value="NEN51683.1"/>
    <property type="molecule type" value="Genomic_DNA"/>
</dbReference>
<evidence type="ECO:0000313" key="8">
    <source>
        <dbReference type="EMBL" id="NEN51683.1"/>
    </source>
</evidence>
<keyword evidence="3 5" id="KW-1133">Transmembrane helix</keyword>
<feature type="transmembrane region" description="Helical" evidence="5">
    <location>
        <begin position="85"/>
        <end position="108"/>
    </location>
</feature>
<feature type="transmembrane region" description="Helical" evidence="5">
    <location>
        <begin position="55"/>
        <end position="73"/>
    </location>
</feature>
<reference evidence="7 9" key="1">
    <citation type="submission" date="2020-01" db="EMBL/GenBank/DDBJ databases">
        <title>the WGS Modestobacter muralis CPCC 204518.</title>
        <authorList>
            <person name="Jiang Z."/>
        </authorList>
    </citation>
    <scope>NUCLEOTIDE SEQUENCE [LARGE SCALE GENOMIC DNA]</scope>
    <source>
        <strain evidence="7 9">DSM 100205</strain>
    </source>
</reference>
<keyword evidence="4 5" id="KW-0472">Membrane</keyword>
<evidence type="ECO:0000259" key="6">
    <source>
        <dbReference type="Pfam" id="PF04138"/>
    </source>
</evidence>
<keyword evidence="9" id="KW-1185">Reference proteome</keyword>
<dbReference type="AlphaFoldDB" id="A0A6P0H943"/>
<keyword evidence="2 5" id="KW-0812">Transmembrane</keyword>
<evidence type="ECO:0000256" key="5">
    <source>
        <dbReference type="SAM" id="Phobius"/>
    </source>
</evidence>
<sequence>MVLYGLVLWLLQGLGTQPANLVGSLASTVLANELHRRLTFRAGGHVSRLAAQLQGGGMALAGVALTAAVLAWAETAVGSTGPVPQLLLVTTVTGLVGLGRFAGLRWAFTGRTPRTA</sequence>
<dbReference type="Pfam" id="PF04138">
    <property type="entry name" value="GtrA_DPMS_TM"/>
    <property type="match status" value="1"/>
</dbReference>
<evidence type="ECO:0000256" key="1">
    <source>
        <dbReference type="ARBA" id="ARBA00004141"/>
    </source>
</evidence>
<dbReference type="InterPro" id="IPR007267">
    <property type="entry name" value="GtrA_DPMS_TM"/>
</dbReference>
<dbReference type="GO" id="GO:0016020">
    <property type="term" value="C:membrane"/>
    <property type="evidence" value="ECO:0007669"/>
    <property type="project" value="UniProtKB-SubCell"/>
</dbReference>
<evidence type="ECO:0000256" key="2">
    <source>
        <dbReference type="ARBA" id="ARBA00022692"/>
    </source>
</evidence>
<dbReference type="Proteomes" id="UP000471152">
    <property type="component" value="Unassembled WGS sequence"/>
</dbReference>
<dbReference type="GO" id="GO:0000271">
    <property type="term" value="P:polysaccharide biosynthetic process"/>
    <property type="evidence" value="ECO:0007669"/>
    <property type="project" value="InterPro"/>
</dbReference>
<evidence type="ECO:0000313" key="9">
    <source>
        <dbReference type="Proteomes" id="UP000468828"/>
    </source>
</evidence>